<evidence type="ECO:0000313" key="3">
    <source>
        <dbReference type="Proteomes" id="UP000598146"/>
    </source>
</evidence>
<comment type="caution">
    <text evidence="2">The sequence shown here is derived from an EMBL/GenBank/DDBJ whole genome shotgun (WGS) entry which is preliminary data.</text>
</comment>
<proteinExistence type="predicted"/>
<sequence length="326" mass="35656">MTESRPRRRRWLIVAGLTVAALLLFTGGFLTRGSSPVGHFTSADGHDHFVAAYEKAMTDLPQPAATLDIRTTYGLVRVYRFAGAEPGAEPLILLPGWAASSPMWADNLPSLLRLRTVYTVDLLGEPGASIQDRPIETHREQADWLHQLLQRLPEPRFHVLGMSFGGWTATNLVVHRPEKVAGLILIDPAVTFADLPFEVIVRSLPASVRWLPKSWRDGFNSWTAGGAPVEDSPLADLIESGMGNYAIKRPAPARFDTERLRAIDVPVLVIFAGESVMHDAREAARTASSTLRHRTVLTYDGASHAINGEQPDRIAADVAAFLSTTA</sequence>
<dbReference type="EMBL" id="JADQTO010000009">
    <property type="protein sequence ID" value="MBG0563991.1"/>
    <property type="molecule type" value="Genomic_DNA"/>
</dbReference>
<dbReference type="Gene3D" id="3.40.50.1820">
    <property type="entry name" value="alpha/beta hydrolase"/>
    <property type="match status" value="1"/>
</dbReference>
<dbReference type="AlphaFoldDB" id="A0A931CAT9"/>
<dbReference type="SUPFAM" id="SSF53474">
    <property type="entry name" value="alpha/beta-Hydrolases"/>
    <property type="match status" value="1"/>
</dbReference>
<keyword evidence="2" id="KW-0378">Hydrolase</keyword>
<evidence type="ECO:0000313" key="2">
    <source>
        <dbReference type="EMBL" id="MBG0563991.1"/>
    </source>
</evidence>
<dbReference type="PANTHER" id="PTHR43798">
    <property type="entry name" value="MONOACYLGLYCEROL LIPASE"/>
    <property type="match status" value="1"/>
</dbReference>
<feature type="domain" description="AB hydrolase-1" evidence="1">
    <location>
        <begin position="91"/>
        <end position="316"/>
    </location>
</feature>
<name>A0A931CAT9_9ACTN</name>
<dbReference type="InterPro" id="IPR029058">
    <property type="entry name" value="AB_hydrolase_fold"/>
</dbReference>
<gene>
    <name evidence="2" type="ORF">I4J89_21320</name>
</gene>
<dbReference type="InterPro" id="IPR000073">
    <property type="entry name" value="AB_hydrolase_1"/>
</dbReference>
<organism evidence="2 3">
    <name type="scientific">Actinoplanes aureus</name>
    <dbReference type="NCBI Taxonomy" id="2792083"/>
    <lineage>
        <taxon>Bacteria</taxon>
        <taxon>Bacillati</taxon>
        <taxon>Actinomycetota</taxon>
        <taxon>Actinomycetes</taxon>
        <taxon>Micromonosporales</taxon>
        <taxon>Micromonosporaceae</taxon>
        <taxon>Actinoplanes</taxon>
    </lineage>
</organism>
<dbReference type="Proteomes" id="UP000598146">
    <property type="component" value="Unassembled WGS sequence"/>
</dbReference>
<keyword evidence="3" id="KW-1185">Reference proteome</keyword>
<evidence type="ECO:0000259" key="1">
    <source>
        <dbReference type="Pfam" id="PF12697"/>
    </source>
</evidence>
<dbReference type="Pfam" id="PF12697">
    <property type="entry name" value="Abhydrolase_6"/>
    <property type="match status" value="1"/>
</dbReference>
<dbReference type="RefSeq" id="WP_196415759.1">
    <property type="nucleotide sequence ID" value="NZ_JADQTO010000009.1"/>
</dbReference>
<dbReference type="GO" id="GO:0016787">
    <property type="term" value="F:hydrolase activity"/>
    <property type="evidence" value="ECO:0007669"/>
    <property type="project" value="UniProtKB-KW"/>
</dbReference>
<accession>A0A931CAT9</accession>
<protein>
    <submittedName>
        <fullName evidence="2">Alpha/beta hydrolase</fullName>
    </submittedName>
</protein>
<dbReference type="InterPro" id="IPR050266">
    <property type="entry name" value="AB_hydrolase_sf"/>
</dbReference>
<reference evidence="2" key="1">
    <citation type="submission" date="2020-11" db="EMBL/GenBank/DDBJ databases">
        <title>Isolation and identification of active actinomycetes.</title>
        <authorList>
            <person name="Sun X."/>
        </authorList>
    </citation>
    <scope>NUCLEOTIDE SEQUENCE</scope>
    <source>
        <strain evidence="2">NEAU-A11</strain>
    </source>
</reference>